<dbReference type="FunFam" id="1.20.930.70:FF:000001">
    <property type="entry name" value="Fatty acid synthase beta subunit dehydratase"/>
    <property type="match status" value="1"/>
</dbReference>
<dbReference type="PRINTS" id="PR01483">
    <property type="entry name" value="FASYNTHASE"/>
</dbReference>
<evidence type="ECO:0000256" key="30">
    <source>
        <dbReference type="SAM" id="MobiDB-lite"/>
    </source>
</evidence>
<keyword evidence="13 28" id="KW-0521">NADP</keyword>
<dbReference type="InterPro" id="IPR029069">
    <property type="entry name" value="HotDog_dom_sf"/>
</dbReference>
<dbReference type="GO" id="GO:0005835">
    <property type="term" value="C:fatty acid synthase complex"/>
    <property type="evidence" value="ECO:0007669"/>
    <property type="project" value="UniProtKB-UniRule"/>
</dbReference>
<keyword evidence="18" id="KW-0456">Lyase</keyword>
<comment type="catalytic activity">
    <reaction evidence="21">
        <text>acetyl-CoA + n malonyl-CoA + 2n NADPH + 4n H(+) = a long-chain-acyl-CoA + n CoA + n CO2 + 2n NADP(+).</text>
        <dbReference type="EC" id="2.3.1.86"/>
    </reaction>
</comment>
<dbReference type="GO" id="GO:0004321">
    <property type="term" value="F:fatty-acyl-CoA synthase activity"/>
    <property type="evidence" value="ECO:0007669"/>
    <property type="project" value="UniProtKB-EC"/>
</dbReference>
<comment type="catalytic activity">
    <reaction evidence="1">
        <text>a (3R)-hydroxyacyl-[ACP] = a (2E)-enoyl-[ACP] + H2O</text>
        <dbReference type="Rhea" id="RHEA:13097"/>
        <dbReference type="Rhea" id="RHEA-COMP:9925"/>
        <dbReference type="Rhea" id="RHEA-COMP:9945"/>
        <dbReference type="ChEBI" id="CHEBI:15377"/>
        <dbReference type="ChEBI" id="CHEBI:78784"/>
        <dbReference type="ChEBI" id="CHEBI:78827"/>
        <dbReference type="EC" id="4.2.1.59"/>
    </reaction>
</comment>
<comment type="function">
    <text evidence="26">Fatty acid synthetase catalyzes the formation of long-chain fatty acids from acetyl-CoA, malonyl-CoA and NADPH. The beta subunit contains domains for: [acyl-carrier-protein] acetyltransferase and malonyltransferase, S-acyl fatty acid synthase thioesterase, enoyl-[acyl-carrier-protein] reductase, and 3-hydroxypalmitoyl-[acyl-carrier-protein] dehydratase.</text>
</comment>
<evidence type="ECO:0000256" key="16">
    <source>
        <dbReference type="ARBA" id="ARBA00023098"/>
    </source>
</evidence>
<name>A0A6A6WGG3_9PEZI</name>
<dbReference type="Proteomes" id="UP000799437">
    <property type="component" value="Unassembled WGS sequence"/>
</dbReference>
<dbReference type="InterPro" id="IPR016035">
    <property type="entry name" value="Acyl_Trfase/lysoPLipase"/>
</dbReference>
<evidence type="ECO:0000256" key="3">
    <source>
        <dbReference type="ARBA" id="ARBA00012480"/>
    </source>
</evidence>
<dbReference type="Gene3D" id="3.10.129.10">
    <property type="entry name" value="Hotdog Thioesterase"/>
    <property type="match status" value="2"/>
</dbReference>
<proteinExistence type="inferred from homology"/>
<evidence type="ECO:0000256" key="20">
    <source>
        <dbReference type="ARBA" id="ARBA00033756"/>
    </source>
</evidence>
<dbReference type="GO" id="GO:0006633">
    <property type="term" value="P:fatty acid biosynthetic process"/>
    <property type="evidence" value="ECO:0007669"/>
    <property type="project" value="UniProtKB-KW"/>
</dbReference>
<evidence type="ECO:0000256" key="5">
    <source>
        <dbReference type="ARBA" id="ARBA00012996"/>
    </source>
</evidence>
<dbReference type="GO" id="GO:0004314">
    <property type="term" value="F:[acyl-carrier-protein] S-malonyltransferase activity"/>
    <property type="evidence" value="ECO:0007669"/>
    <property type="project" value="UniProtKB-EC"/>
</dbReference>
<dbReference type="EMBL" id="ML996567">
    <property type="protein sequence ID" value="KAF2761299.1"/>
    <property type="molecule type" value="Genomic_DNA"/>
</dbReference>
<evidence type="ECO:0000259" key="31">
    <source>
        <dbReference type="SMART" id="SM00827"/>
    </source>
</evidence>
<evidence type="ECO:0000256" key="18">
    <source>
        <dbReference type="ARBA" id="ARBA00023239"/>
    </source>
</evidence>
<reference evidence="32" key="1">
    <citation type="journal article" date="2020" name="Stud. Mycol.">
        <title>101 Dothideomycetes genomes: a test case for predicting lifestyles and emergence of pathogens.</title>
        <authorList>
            <person name="Haridas S."/>
            <person name="Albert R."/>
            <person name="Binder M."/>
            <person name="Bloem J."/>
            <person name="Labutti K."/>
            <person name="Salamov A."/>
            <person name="Andreopoulos B."/>
            <person name="Baker S."/>
            <person name="Barry K."/>
            <person name="Bills G."/>
            <person name="Bluhm B."/>
            <person name="Cannon C."/>
            <person name="Castanera R."/>
            <person name="Culley D."/>
            <person name="Daum C."/>
            <person name="Ezra D."/>
            <person name="Gonzalez J."/>
            <person name="Henrissat B."/>
            <person name="Kuo A."/>
            <person name="Liang C."/>
            <person name="Lipzen A."/>
            <person name="Lutzoni F."/>
            <person name="Magnuson J."/>
            <person name="Mondo S."/>
            <person name="Nolan M."/>
            <person name="Ohm R."/>
            <person name="Pangilinan J."/>
            <person name="Park H.-J."/>
            <person name="Ramirez L."/>
            <person name="Alfaro M."/>
            <person name="Sun H."/>
            <person name="Tritt A."/>
            <person name="Yoshinaga Y."/>
            <person name="Zwiers L.-H."/>
            <person name="Turgeon B."/>
            <person name="Goodwin S."/>
            <person name="Spatafora J."/>
            <person name="Crous P."/>
            <person name="Grigoriev I."/>
        </authorList>
    </citation>
    <scope>NUCLEOTIDE SEQUENCE</scope>
    <source>
        <strain evidence="32">CBS 121739</strain>
    </source>
</reference>
<evidence type="ECO:0000256" key="12">
    <source>
        <dbReference type="ARBA" id="ARBA00022832"/>
    </source>
</evidence>
<accession>A0A6A6WGG3</accession>
<dbReference type="Gene3D" id="3.20.20.70">
    <property type="entry name" value="Aldolase class I"/>
    <property type="match status" value="2"/>
</dbReference>
<evidence type="ECO:0000256" key="25">
    <source>
        <dbReference type="ARBA" id="ARBA00048835"/>
    </source>
</evidence>
<dbReference type="GO" id="GO:0004318">
    <property type="term" value="F:enoyl-[acyl-carrier-protein] reductase (NADH) activity"/>
    <property type="evidence" value="ECO:0007669"/>
    <property type="project" value="UniProtKB-UniRule"/>
</dbReference>
<keyword evidence="15 28" id="KW-0520">NAD</keyword>
<dbReference type="PIRSF" id="PIRSF005562">
    <property type="entry name" value="FAS_yeast_beta"/>
    <property type="match status" value="1"/>
</dbReference>
<keyword evidence="33" id="KW-1185">Reference proteome</keyword>
<dbReference type="PANTHER" id="PTHR10982:SF21">
    <property type="entry name" value="FATTY ACID SYNTHASE SUBUNIT BETA"/>
    <property type="match status" value="1"/>
</dbReference>
<dbReference type="RefSeq" id="XP_033603750.1">
    <property type="nucleotide sequence ID" value="XM_033743477.1"/>
</dbReference>
<evidence type="ECO:0000256" key="9">
    <source>
        <dbReference type="ARBA" id="ARBA00022516"/>
    </source>
</evidence>
<dbReference type="FunFam" id="3.20.20.70:FF:000078">
    <property type="entry name" value="Fatty acid synthase beta subunit dehydratase"/>
    <property type="match status" value="1"/>
</dbReference>
<dbReference type="OrthoDB" id="5417908at2759"/>
<dbReference type="Pfam" id="PF22235">
    <property type="entry name" value="FAS1_thioest_ins"/>
    <property type="match status" value="1"/>
</dbReference>
<dbReference type="InterPro" id="IPR050830">
    <property type="entry name" value="Fungal_FAS"/>
</dbReference>
<dbReference type="InterPro" id="IPR041099">
    <property type="entry name" value="FAS1_N"/>
</dbReference>
<dbReference type="SUPFAM" id="SSF52151">
    <property type="entry name" value="FabD/lysophospholipase-like"/>
    <property type="match status" value="2"/>
</dbReference>
<dbReference type="SMART" id="SM00827">
    <property type="entry name" value="PKS_AT"/>
    <property type="match status" value="1"/>
</dbReference>
<dbReference type="InterPro" id="IPR039569">
    <property type="entry name" value="FAS1-like_DH_region"/>
</dbReference>
<dbReference type="EC" id="2.3.1.38" evidence="7"/>
<evidence type="ECO:0000256" key="2">
    <source>
        <dbReference type="ARBA" id="ARBA00010009"/>
    </source>
</evidence>
<feature type="active site" description="For acetyltransferase activity" evidence="29">
    <location>
        <position position="282"/>
    </location>
</feature>
<evidence type="ECO:0000256" key="1">
    <source>
        <dbReference type="ARBA" id="ARBA00001055"/>
    </source>
</evidence>
<dbReference type="Pfam" id="PF01575">
    <property type="entry name" value="MaoC_dehydratas"/>
    <property type="match status" value="1"/>
</dbReference>
<feature type="domain" description="Malonyl-CoA:ACP transacylase (MAT)" evidence="31">
    <location>
        <begin position="1688"/>
        <end position="1988"/>
    </location>
</feature>
<dbReference type="InterPro" id="IPR013785">
    <property type="entry name" value="Aldolase_TIM"/>
</dbReference>
<dbReference type="FunFam" id="3.20.20.70:FF:000169">
    <property type="entry name" value="Fatty acid synthase subunit beta"/>
    <property type="match status" value="1"/>
</dbReference>
<evidence type="ECO:0000256" key="27">
    <source>
        <dbReference type="ARBA" id="ARBA00068309"/>
    </source>
</evidence>
<dbReference type="FunFam" id="3.40.366.10:FF:000003">
    <property type="entry name" value="Fatty acid synthase subunit beta dehydratase"/>
    <property type="match status" value="1"/>
</dbReference>
<gene>
    <name evidence="32" type="ORF">EJ05DRAFT_473825</name>
</gene>
<comment type="catalytic activity">
    <reaction evidence="25">
        <text>holo-[ACP] + acetyl-CoA = acetyl-[ACP] + CoA</text>
        <dbReference type="Rhea" id="RHEA:41788"/>
        <dbReference type="Rhea" id="RHEA-COMP:9621"/>
        <dbReference type="Rhea" id="RHEA-COMP:9685"/>
        <dbReference type="ChEBI" id="CHEBI:57287"/>
        <dbReference type="ChEBI" id="CHEBI:57288"/>
        <dbReference type="ChEBI" id="CHEBI:64479"/>
        <dbReference type="ChEBI" id="CHEBI:78446"/>
        <dbReference type="EC" id="2.3.1.38"/>
    </reaction>
</comment>
<dbReference type="PANTHER" id="PTHR10982">
    <property type="entry name" value="MALONYL COA-ACYL CARRIER PROTEIN TRANSACYLASE"/>
    <property type="match status" value="1"/>
</dbReference>
<keyword evidence="17" id="KW-0275">Fatty acid biosynthesis</keyword>
<keyword evidence="10 28" id="KW-0808">Transferase</keyword>
<feature type="active site" description="For malonyltransferase activity" evidence="29">
    <location>
        <position position="1832"/>
    </location>
</feature>
<dbReference type="InterPro" id="IPR003965">
    <property type="entry name" value="Fatty_acid_synthase"/>
</dbReference>
<dbReference type="CDD" id="cd03447">
    <property type="entry name" value="FAS_MaoC"/>
    <property type="match status" value="1"/>
</dbReference>
<dbReference type="Pfam" id="PF17828">
    <property type="entry name" value="FAS_N"/>
    <property type="match status" value="1"/>
</dbReference>
<comment type="catalytic activity">
    <reaction evidence="23">
        <text>(9Z)-octadecenoyl-[ACP] + H2O = (9Z)-octadecenoate + holo-[ACP] + H(+)</text>
        <dbReference type="Rhea" id="RHEA:15057"/>
        <dbReference type="Rhea" id="RHEA-COMP:9685"/>
        <dbReference type="Rhea" id="RHEA-COMP:9924"/>
        <dbReference type="ChEBI" id="CHEBI:15377"/>
        <dbReference type="ChEBI" id="CHEBI:15378"/>
        <dbReference type="ChEBI" id="CHEBI:30823"/>
        <dbReference type="ChEBI" id="CHEBI:64479"/>
        <dbReference type="ChEBI" id="CHEBI:78783"/>
        <dbReference type="EC" id="3.1.2.14"/>
    </reaction>
</comment>
<dbReference type="Gene3D" id="1.20.1050.120">
    <property type="match status" value="1"/>
</dbReference>
<dbReference type="Pfam" id="PF13452">
    <property type="entry name" value="FAS1_DH_region"/>
    <property type="match status" value="1"/>
</dbReference>
<keyword evidence="9" id="KW-0444">Lipid biosynthesis</keyword>
<keyword evidence="12" id="KW-0276">Fatty acid metabolism</keyword>
<dbReference type="Gene3D" id="6.20.240.10">
    <property type="match status" value="1"/>
</dbReference>
<dbReference type="Pfam" id="PF08354">
    <property type="entry name" value="Fas1-AflB-like_hel"/>
    <property type="match status" value="1"/>
</dbReference>
<evidence type="ECO:0000256" key="26">
    <source>
        <dbReference type="ARBA" id="ARBA00058855"/>
    </source>
</evidence>
<feature type="region of interest" description="Disordered" evidence="30">
    <location>
        <begin position="327"/>
        <end position="346"/>
    </location>
</feature>
<dbReference type="EC" id="4.2.1.59" evidence="6"/>
<dbReference type="InterPro" id="IPR002539">
    <property type="entry name" value="MaoC-like_dom"/>
</dbReference>
<dbReference type="Pfam" id="PF17951">
    <property type="entry name" value="FAS_meander"/>
    <property type="match status" value="1"/>
</dbReference>
<dbReference type="InterPro" id="IPR013565">
    <property type="entry name" value="Fas1/AflB-like_central"/>
</dbReference>
<evidence type="ECO:0000256" key="8">
    <source>
        <dbReference type="ARBA" id="ARBA00013258"/>
    </source>
</evidence>
<dbReference type="SUPFAM" id="SSF54637">
    <property type="entry name" value="Thioesterase/thiol ester dehydrase-isomerase"/>
    <property type="match status" value="2"/>
</dbReference>
<sequence length="2084" mass="231709">MFGSGPQTGISTPRSQASLRPLVLSHGTLEYTLLIPTALHFNASQLKEGFDATLPEPTDELAQDDEPSSVTELVARYLGHCAKEVDEGDDPGSFEEVLKLVFNEFERAFLRGNEVHAVAATLPGIEQKKIVTVKSYYAARSAIDRPIKFHESALFREVSDENAFVYAVFGGQGNIEEYFDELREIHTTYPSFTEDFIESAARHLQQLSRDPRAEKLYAKGLDVMRWLNNKEAQPDIDYLVSAPVSFPLIGLTQLAHYVVTCRVIGTHPGYLRERLSGTTGHSQGVVTAAAISSAKNWETFDVAARTALTTLFWIGCRSQQAYPRTSLAPSVLQDSEDNGEGTPTPMLSIRDLPRSAVQAHIDATNEHLPTDRHIAISLVNSARNFVVTGPPISLYGLNLRLRKTKAPTGLDQTRIPFTDRKVRFVNRFLPITAPFHSPYLSGAYKLIEEDLKDTHISRESLGIPLFDTNTGANLQKAKSSNIIPDLVRMITQDPVNWETATKFLKATHILDFGPGGISGLGVLTNRNKDGTGVRVILAGTIDGTNAEVGYKPELFDRDAEHAVKYAVDWVREHGPKLVKTSAGQTFVDTKMSRMLGLPPIMVAGMTPTTVWPEFVAATMNAGYEIELAGGGYYNEKSMTEAISKVEKSIPPGRGITVNLIYVNPRAMGWQIPMIAKLRASGVPIEGLTIGAGVPSIEVANEYIETLGIKHIAFKPGSSEAIQQVINIARANPAFPVIMQWTGGRGGGHHSFEDFHQPILQMYSRLRKCSNLILVAGSGFGGAEDTYPYLTGAWSKKYGYPPMPFDGCMFGSRMMTAKEAFTSKNAKQAIVDAPGLDDSEWEKTYKGPAGGVITVRSEMGEPIHKLATRGVQFWAEMDQKIFSLDKAKRIPELKKNRDYIIKKLNEDFQKVWFGRNAAGQSVDLEDMTYAEVVRRMVHLMYVKHEKRWIDKSLARLTGDFIRRVEERFSSVGKESLLQSYSELDAPFETVENILKAYPEAEAQLINAQDVQHFLLLCQRRGQKPVPFVPVLDSTFEFFFKKDSLWQSEDLEAVVDQDVGRTCILQGPMAVKYSTKVDEPIKEILDNIHNSHIKSLTQDVYGGDESKIPVTEYFGAHVVEYSEVVENEGLTISELEGKAIYRLASTPNTALPDLASWLQILAGQGYSWRHAFFTADVFVQGQRFQTNPMHRIFAPTPGMTVEIAHPNDPEQTVITVRELYNGGKYVKTVEISKPKGNEITVNLIEGRTAEGKPVALPLKFTYHPETGYAPIREVMSERNDRIKEFYYRVWFGDEVCPFDASVDSKFEGGQAKVTGEAINDFIHAVGNTGEAFVERPGHEVFAPMDFAIVIGWKAITKPIFPRVIDGDLLKLVHLSNGFRMIPGAEPLKKGDVLSTTAEVNAVINQDSGKMVEICGTITRDGLPVMEVTSQFLYRGVYNDFENTFQRKIETPMELHLTTSKDIAILRSKEWFRTDEPDLDLLDKTLTFKLQSLVRYKSKTIYSSVQTIGEVLLELPTKEVIQIASVEYEAGVSQGNPVLDYLQRNGSAMDQPVNFENPIPLSGKTPLTLKAPASNETYAKVSGDYNPIHVSRVFSSYAGLPGTITHGMYSSAAVRSLVETWAAENHVGRVRSFHASLVGMVLPDDIIEVKLQHVGMVAGRKIIKIEASNKETEDKVLIAEAEVEQPATAYVFTGQGSQEQGMGMDLYESSPVAKEVWDRADKHFLDNYGFAITNIVKNNPKEFTVHFGGPRGKAIRQNYMSMTFETVGADGTVKSEKIFKDIDENTTSYTYRSPTGLLSATQFTQPALTLMEKASFEDMRSKGLVQRDSSFAGHSLGEYSALAALAEVMPIESLVSVVFYRGLTMQVAVERDEAGRSNYSMCAVNPSRISKTFNEQALQYVVENIAEETGWLLEIVNYNIGNLQYVCAGDLRALDCLTNVTNYLKAQKVDIQGLMETMSLEDVKEQLLDIVRESAKQTEAKPQPLELQRGFATIPLRGIDVPFHSTFLRSGVKPFRSFLLKKINKTSIDPSKLIGKYIPNVTARPFEITKEYFEDVYRLTNSPKIGNILANWDKYEDKDDVKVATAA</sequence>
<dbReference type="InterPro" id="IPR032088">
    <property type="entry name" value="SAT"/>
</dbReference>
<dbReference type="Gene3D" id="1.20.930.70">
    <property type="match status" value="1"/>
</dbReference>
<dbReference type="FunFam" id="3.30.1120.100:FF:000001">
    <property type="entry name" value="Fatty acid synthase beta subunit dehydratase"/>
    <property type="match status" value="1"/>
</dbReference>
<dbReference type="Pfam" id="PF16073">
    <property type="entry name" value="SAT"/>
    <property type="match status" value="1"/>
</dbReference>
<dbReference type="Pfam" id="PF00698">
    <property type="entry name" value="Acyl_transf_1"/>
    <property type="match status" value="1"/>
</dbReference>
<dbReference type="EC" id="1.3.1.9" evidence="5"/>
<evidence type="ECO:0000256" key="14">
    <source>
        <dbReference type="ARBA" id="ARBA00023002"/>
    </source>
</evidence>
<dbReference type="Gene3D" id="6.10.60.10">
    <property type="match status" value="1"/>
</dbReference>
<evidence type="ECO:0000256" key="13">
    <source>
        <dbReference type="ARBA" id="ARBA00022857"/>
    </source>
</evidence>
<dbReference type="InterPro" id="IPR014043">
    <property type="entry name" value="Acyl_transferase_dom"/>
</dbReference>
<dbReference type="FunFam" id="3.10.129.10:FF:000017">
    <property type="entry name" value="Fatty acid synthase beta subunit dehydratase"/>
    <property type="match status" value="1"/>
</dbReference>
<comment type="catalytic activity">
    <reaction evidence="24">
        <text>a 2,3-saturated acyl-[ACP] + NAD(+) = a (2E)-enoyl-[ACP] + NADH + H(+)</text>
        <dbReference type="Rhea" id="RHEA:10240"/>
        <dbReference type="Rhea" id="RHEA-COMP:9925"/>
        <dbReference type="Rhea" id="RHEA-COMP:9926"/>
        <dbReference type="ChEBI" id="CHEBI:15378"/>
        <dbReference type="ChEBI" id="CHEBI:57540"/>
        <dbReference type="ChEBI" id="CHEBI:57945"/>
        <dbReference type="ChEBI" id="CHEBI:78784"/>
        <dbReference type="ChEBI" id="CHEBI:78785"/>
        <dbReference type="EC" id="1.3.1.9"/>
    </reaction>
</comment>
<comment type="catalytic activity">
    <reaction evidence="22">
        <text>holo-[ACP] + malonyl-CoA = malonyl-[ACP] + CoA</text>
        <dbReference type="Rhea" id="RHEA:41792"/>
        <dbReference type="Rhea" id="RHEA-COMP:9623"/>
        <dbReference type="Rhea" id="RHEA-COMP:9685"/>
        <dbReference type="ChEBI" id="CHEBI:57287"/>
        <dbReference type="ChEBI" id="CHEBI:57384"/>
        <dbReference type="ChEBI" id="CHEBI:64479"/>
        <dbReference type="ChEBI" id="CHEBI:78449"/>
        <dbReference type="EC" id="2.3.1.39"/>
    </reaction>
</comment>
<dbReference type="FunFam" id="3.10.129.10:FF:000015">
    <property type="entry name" value="Fatty acid synthase subunit beta"/>
    <property type="match status" value="1"/>
</dbReference>
<evidence type="ECO:0000256" key="4">
    <source>
        <dbReference type="ARBA" id="ARBA00012878"/>
    </source>
</evidence>
<dbReference type="EC" id="2.3.1.39" evidence="8"/>
<evidence type="ECO:0000256" key="19">
    <source>
        <dbReference type="ARBA" id="ARBA00023268"/>
    </source>
</evidence>
<evidence type="ECO:0000256" key="15">
    <source>
        <dbReference type="ARBA" id="ARBA00023027"/>
    </source>
</evidence>
<evidence type="ECO:0000313" key="32">
    <source>
        <dbReference type="EMBL" id="KAF2761299.1"/>
    </source>
</evidence>
<keyword evidence="11 28" id="KW-0378">Hydrolase</keyword>
<dbReference type="GO" id="GO:0004313">
    <property type="term" value="F:[acyl-carrier-protein] S-acetyltransferase activity"/>
    <property type="evidence" value="ECO:0007669"/>
    <property type="project" value="UniProtKB-EC"/>
</dbReference>
<dbReference type="GO" id="GO:0019171">
    <property type="term" value="F:(3R)-hydroxyacyl-[acyl-carrier-protein] dehydratase activity"/>
    <property type="evidence" value="ECO:0007669"/>
    <property type="project" value="UniProtKB-EC"/>
</dbReference>
<dbReference type="Gene3D" id="6.10.140.1400">
    <property type="match status" value="1"/>
</dbReference>
<keyword evidence="19" id="KW-0511">Multifunctional enzyme</keyword>
<evidence type="ECO:0000256" key="11">
    <source>
        <dbReference type="ARBA" id="ARBA00022801"/>
    </source>
</evidence>
<keyword evidence="14 28" id="KW-0560">Oxidoreductase</keyword>
<evidence type="ECO:0000256" key="17">
    <source>
        <dbReference type="ARBA" id="ARBA00023160"/>
    </source>
</evidence>
<dbReference type="InterPro" id="IPR040883">
    <property type="entry name" value="FAS_meander"/>
</dbReference>
<organism evidence="32 33">
    <name type="scientific">Pseudovirgaria hyperparasitica</name>
    <dbReference type="NCBI Taxonomy" id="470096"/>
    <lineage>
        <taxon>Eukaryota</taxon>
        <taxon>Fungi</taxon>
        <taxon>Dikarya</taxon>
        <taxon>Ascomycota</taxon>
        <taxon>Pezizomycotina</taxon>
        <taxon>Dothideomycetes</taxon>
        <taxon>Dothideomycetes incertae sedis</taxon>
        <taxon>Acrospermales</taxon>
        <taxon>Acrospermaceae</taxon>
        <taxon>Pseudovirgaria</taxon>
    </lineage>
</organism>
<dbReference type="Gene3D" id="3.30.1120.100">
    <property type="match status" value="1"/>
</dbReference>
<evidence type="ECO:0000256" key="29">
    <source>
        <dbReference type="PIRSR" id="PIRSR005562-1"/>
    </source>
</evidence>
<comment type="subunit">
    <text evidence="20">[Alpha(6)beta(6)] hexamers of two multifunctional subunits (alpha and beta).</text>
</comment>
<comment type="similarity">
    <text evidence="2 28">Belongs to the fungal fatty acid synthetase subunit beta family.</text>
</comment>
<dbReference type="GeneID" id="54484531"/>
<evidence type="ECO:0000256" key="28">
    <source>
        <dbReference type="PIRNR" id="PIRNR005562"/>
    </source>
</evidence>
<dbReference type="GO" id="GO:0016297">
    <property type="term" value="F:fatty acyl-[ACP] hydrolase activity"/>
    <property type="evidence" value="ECO:0007669"/>
    <property type="project" value="UniProtKB-EC"/>
</dbReference>
<evidence type="ECO:0000256" key="22">
    <source>
        <dbReference type="ARBA" id="ARBA00048462"/>
    </source>
</evidence>
<evidence type="ECO:0000256" key="6">
    <source>
        <dbReference type="ARBA" id="ARBA00013167"/>
    </source>
</evidence>
<dbReference type="Gene3D" id="3.30.70.3330">
    <property type="match status" value="1"/>
</dbReference>
<dbReference type="InterPro" id="IPR016452">
    <property type="entry name" value="Fas1/AflB-like"/>
</dbReference>
<dbReference type="EC" id="3.1.2.14" evidence="3"/>
<protein>
    <recommendedName>
        <fullName evidence="27">Fatty acid synthase subunit beta</fullName>
        <ecNumber evidence="5">1.3.1.9</ecNumber>
        <ecNumber evidence="7">2.3.1.38</ecNumber>
        <ecNumber evidence="8">2.3.1.39</ecNumber>
        <ecNumber evidence="4">2.3.1.86</ecNumber>
        <ecNumber evidence="3">3.1.2.14</ecNumber>
        <ecNumber evidence="6">4.2.1.59</ecNumber>
    </recommendedName>
</protein>
<dbReference type="InterPro" id="IPR001227">
    <property type="entry name" value="Ac_transferase_dom_sf"/>
</dbReference>
<dbReference type="SUPFAM" id="SSF51412">
    <property type="entry name" value="Inosine monophosphate dehydrogenase (IMPDH)"/>
    <property type="match status" value="1"/>
</dbReference>
<dbReference type="Gene3D" id="3.40.366.10">
    <property type="entry name" value="Malonyl-Coenzyme A Acyl Carrier Protein, domain 2"/>
    <property type="match status" value="3"/>
</dbReference>
<dbReference type="EC" id="2.3.1.86" evidence="4"/>
<dbReference type="GO" id="GO:0004312">
    <property type="term" value="F:fatty acid synthase activity"/>
    <property type="evidence" value="ECO:0007669"/>
    <property type="project" value="InterPro"/>
</dbReference>
<evidence type="ECO:0000256" key="7">
    <source>
        <dbReference type="ARBA" id="ARBA00013256"/>
    </source>
</evidence>
<evidence type="ECO:0000256" key="10">
    <source>
        <dbReference type="ARBA" id="ARBA00022679"/>
    </source>
</evidence>
<evidence type="ECO:0000256" key="21">
    <source>
        <dbReference type="ARBA" id="ARBA00048237"/>
    </source>
</evidence>
<evidence type="ECO:0000256" key="24">
    <source>
        <dbReference type="ARBA" id="ARBA00048572"/>
    </source>
</evidence>
<dbReference type="FunFam" id="1.20.1050.120:FF:000001">
    <property type="entry name" value="Fatty acid synthase beta subunit dehydratase"/>
    <property type="match status" value="1"/>
</dbReference>
<dbReference type="FunFam" id="3.30.70.3330:FF:000001">
    <property type="entry name" value="Fatty acid synthase subunit beta dehydratase"/>
    <property type="match status" value="1"/>
</dbReference>
<evidence type="ECO:0000313" key="33">
    <source>
        <dbReference type="Proteomes" id="UP000799437"/>
    </source>
</evidence>
<keyword evidence="16" id="KW-0443">Lipid metabolism</keyword>
<evidence type="ECO:0000256" key="23">
    <source>
        <dbReference type="ARBA" id="ARBA00048536"/>
    </source>
</evidence>